<feature type="coiled-coil region" evidence="6">
    <location>
        <begin position="283"/>
        <end position="347"/>
    </location>
</feature>
<dbReference type="Proteomes" id="UP000009022">
    <property type="component" value="Unassembled WGS sequence"/>
</dbReference>
<dbReference type="GO" id="GO:0051123">
    <property type="term" value="P:RNA polymerase II preinitiation complex assembly"/>
    <property type="evidence" value="ECO:0000318"/>
    <property type="project" value="GO_Central"/>
</dbReference>
<keyword evidence="10" id="KW-1185">Reference proteome</keyword>
<dbReference type="EMBL" id="DS985252">
    <property type="protein sequence ID" value="EDV21577.1"/>
    <property type="molecule type" value="Genomic_DNA"/>
</dbReference>
<evidence type="ECO:0000256" key="7">
    <source>
        <dbReference type="SAM" id="MobiDB-lite"/>
    </source>
</evidence>
<organism evidence="9 10">
    <name type="scientific">Trichoplax adhaerens</name>
    <name type="common">Trichoplax reptans</name>
    <dbReference type="NCBI Taxonomy" id="10228"/>
    <lineage>
        <taxon>Eukaryota</taxon>
        <taxon>Metazoa</taxon>
        <taxon>Placozoa</taxon>
        <taxon>Uniplacotomia</taxon>
        <taxon>Trichoplacea</taxon>
        <taxon>Trichoplacidae</taxon>
        <taxon>Trichoplax</taxon>
    </lineage>
</organism>
<comment type="subcellular location">
    <subcellularLocation>
        <location evidence="1">Nucleus</location>
    </subcellularLocation>
</comment>
<dbReference type="PhylomeDB" id="B3S682"/>
<dbReference type="InParanoid" id="B3S682"/>
<proteinExistence type="inferred from homology"/>
<keyword evidence="5" id="KW-0539">Nucleus</keyword>
<dbReference type="GO" id="GO:0005669">
    <property type="term" value="C:transcription factor TFIID complex"/>
    <property type="evidence" value="ECO:0000318"/>
    <property type="project" value="GO_Central"/>
</dbReference>
<reference evidence="9 10" key="1">
    <citation type="journal article" date="2008" name="Nature">
        <title>The Trichoplax genome and the nature of placozoans.</title>
        <authorList>
            <person name="Srivastava M."/>
            <person name="Begovic E."/>
            <person name="Chapman J."/>
            <person name="Putnam N.H."/>
            <person name="Hellsten U."/>
            <person name="Kawashima T."/>
            <person name="Kuo A."/>
            <person name="Mitros T."/>
            <person name="Salamov A."/>
            <person name="Carpenter M.L."/>
            <person name="Signorovitch A.Y."/>
            <person name="Moreno M.A."/>
            <person name="Kamm K."/>
            <person name="Grimwood J."/>
            <person name="Schmutz J."/>
            <person name="Shapiro H."/>
            <person name="Grigoriev I.V."/>
            <person name="Buss L.W."/>
            <person name="Schierwater B."/>
            <person name="Dellaporta S.L."/>
            <person name="Rokhsar D.S."/>
        </authorList>
    </citation>
    <scope>NUCLEOTIDE SEQUENCE [LARGE SCALE GENOMIC DNA]</scope>
    <source>
        <strain evidence="9 10">Grell-BS-1999</strain>
    </source>
</reference>
<protein>
    <recommendedName>
        <fullName evidence="8">TAFII55 protein conserved region domain-containing protein</fullName>
    </recommendedName>
</protein>
<evidence type="ECO:0000256" key="4">
    <source>
        <dbReference type="ARBA" id="ARBA00023163"/>
    </source>
</evidence>
<dbReference type="OrthoDB" id="153872at2759"/>
<evidence type="ECO:0000313" key="10">
    <source>
        <dbReference type="Proteomes" id="UP000009022"/>
    </source>
</evidence>
<dbReference type="InterPro" id="IPR037817">
    <property type="entry name" value="TAF7"/>
</dbReference>
<dbReference type="InterPro" id="IPR006751">
    <property type="entry name" value="TAFII55_prot_cons_reg"/>
</dbReference>
<evidence type="ECO:0000256" key="2">
    <source>
        <dbReference type="ARBA" id="ARBA00009368"/>
    </source>
</evidence>
<dbReference type="CTD" id="6757073"/>
<evidence type="ECO:0000313" key="9">
    <source>
        <dbReference type="EMBL" id="EDV21577.1"/>
    </source>
</evidence>
<gene>
    <name evidence="9" type="ORF">TRIADDRAFT_59711</name>
</gene>
<dbReference type="Pfam" id="PF04658">
    <property type="entry name" value="TAFII55_N"/>
    <property type="match status" value="1"/>
</dbReference>
<dbReference type="AlphaFoldDB" id="B3S682"/>
<accession>B3S682</accession>
<keyword evidence="4" id="KW-0804">Transcription</keyword>
<sequence>MSRWRGEDAQYEHQFLVRLPPEVAKEVRDSINANSYKRKPLSIDFSDDCRRAVIEYGHDKLYGKMYDLPCIIESQKTVDRKTFYKSADVSQLLICKEDASSDEDIIDVSSMTKGGKILNRKELKKYAIIHGISPPLKNVRKRRFRKTAKKKYAHSIEVERELRRLFKEDVAAVKVSYEVVKVEEKIDDGRSEISELDGLDSTGPTSVVTNVISTTGSPYVDEINDVNDTEIMKDKCDDVAAMLHMSDDEIEEDNKVETKNNPSEANSREHIDSTNNSISANERADIANKIATVEEALIRLQAKIIKERRKIDEVPNIFLKIRLQSNLESLLEQENEKREELHELNVRLN</sequence>
<dbReference type="CDD" id="cd08047">
    <property type="entry name" value="TAF7"/>
    <property type="match status" value="1"/>
</dbReference>
<dbReference type="PANTHER" id="PTHR12228:SF0">
    <property type="entry name" value="TATA-BOX BINDING PROTEIN ASSOCIATED FACTOR 7"/>
    <property type="match status" value="1"/>
</dbReference>
<evidence type="ECO:0000256" key="3">
    <source>
        <dbReference type="ARBA" id="ARBA00023015"/>
    </source>
</evidence>
<evidence type="ECO:0000256" key="5">
    <source>
        <dbReference type="ARBA" id="ARBA00023242"/>
    </source>
</evidence>
<dbReference type="GeneID" id="6757073"/>
<dbReference type="eggNOG" id="KOG4011">
    <property type="taxonomic scope" value="Eukaryota"/>
</dbReference>
<feature type="domain" description="TAFII55 protein conserved region" evidence="8">
    <location>
        <begin position="11"/>
        <end position="174"/>
    </location>
</feature>
<dbReference type="KEGG" id="tad:TRIADDRAFT_59711"/>
<feature type="region of interest" description="Disordered" evidence="7">
    <location>
        <begin position="251"/>
        <end position="276"/>
    </location>
</feature>
<comment type="similarity">
    <text evidence="2">Belongs to the TAF7 family.</text>
</comment>
<dbReference type="STRING" id="10228.B3S682"/>
<evidence type="ECO:0000256" key="1">
    <source>
        <dbReference type="ARBA" id="ARBA00004123"/>
    </source>
</evidence>
<evidence type="ECO:0000256" key="6">
    <source>
        <dbReference type="SAM" id="Coils"/>
    </source>
</evidence>
<keyword evidence="3" id="KW-0805">Transcription regulation</keyword>
<dbReference type="OMA" id="QQFIMRL"/>
<dbReference type="FunCoup" id="B3S682">
    <property type="interactions" value="1383"/>
</dbReference>
<dbReference type="HOGENOM" id="CLU_037860_0_1_1"/>
<dbReference type="RefSeq" id="XP_002115725.1">
    <property type="nucleotide sequence ID" value="XM_002115689.1"/>
</dbReference>
<dbReference type="SMART" id="SM01370">
    <property type="entry name" value="TAFII55_N"/>
    <property type="match status" value="1"/>
</dbReference>
<dbReference type="PANTHER" id="PTHR12228">
    <property type="entry name" value="TRANSCRIPTION INITIATION FACTOR TFIID 55 KD SUBUNIT-RELATED"/>
    <property type="match status" value="1"/>
</dbReference>
<evidence type="ECO:0000259" key="8">
    <source>
        <dbReference type="SMART" id="SM01370"/>
    </source>
</evidence>
<name>B3S682_TRIAD</name>
<keyword evidence="6" id="KW-0175">Coiled coil</keyword>